<gene>
    <name evidence="1" type="ORF">GS4_51_00020</name>
</gene>
<sequence>MSVVGIDPSLTACGIAVLHPCKVRTIDGTRMETEVRTLTAVGRKGTAGEGYTERARRIVAQQRRILRGTARQGWTGIPDDAELVVIEGPSYGSQHGAQMDRHALWMGVYSSLQSRGVRIAVCAPQTRAKWATGRGNARKGEVLAAAREQWPDERIPDDNCADALVLAAMGAHRLGWPLPFETKDRHTTGLDAIEWPEGINR</sequence>
<keyword evidence="2" id="KW-1185">Reference proteome</keyword>
<accession>M0QRG4</accession>
<dbReference type="InterPro" id="IPR036397">
    <property type="entry name" value="RNaseH_sf"/>
</dbReference>
<evidence type="ECO:0000313" key="2">
    <source>
        <dbReference type="Proteomes" id="UP000011666"/>
    </source>
</evidence>
<dbReference type="Proteomes" id="UP000011666">
    <property type="component" value="Unassembled WGS sequence"/>
</dbReference>
<evidence type="ECO:0000313" key="1">
    <source>
        <dbReference type="EMBL" id="GAC71064.1"/>
    </source>
</evidence>
<dbReference type="InterPro" id="IPR012337">
    <property type="entry name" value="RNaseH-like_sf"/>
</dbReference>
<reference evidence="1 2" key="1">
    <citation type="submission" date="2013-01" db="EMBL/GenBank/DDBJ databases">
        <title>Whole genome shotgun sequence of Gordonia soli NBRC 108243.</title>
        <authorList>
            <person name="Isaki-Nakamura S."/>
            <person name="Hosoyama A."/>
            <person name="Tsuchikane K."/>
            <person name="Ando Y."/>
            <person name="Baba S."/>
            <person name="Ohji S."/>
            <person name="Hamada M."/>
            <person name="Tamura T."/>
            <person name="Yamazoe A."/>
            <person name="Yamazaki S."/>
            <person name="Fujita N."/>
        </authorList>
    </citation>
    <scope>NUCLEOTIDE SEQUENCE [LARGE SCALE GENOMIC DNA]</scope>
    <source>
        <strain evidence="1 2">NBRC 108243</strain>
    </source>
</reference>
<name>M0QRG4_9ACTN</name>
<dbReference type="Gene3D" id="3.30.420.10">
    <property type="entry name" value="Ribonuclease H-like superfamily/Ribonuclease H"/>
    <property type="match status" value="1"/>
</dbReference>
<dbReference type="EMBL" id="BANX01000051">
    <property type="protein sequence ID" value="GAC71064.1"/>
    <property type="molecule type" value="Genomic_DNA"/>
</dbReference>
<dbReference type="OrthoDB" id="3359450at2"/>
<proteinExistence type="predicted"/>
<dbReference type="RefSeq" id="WP_007625725.1">
    <property type="nucleotide sequence ID" value="NZ_BANX01000051.1"/>
</dbReference>
<dbReference type="GO" id="GO:0003676">
    <property type="term" value="F:nucleic acid binding"/>
    <property type="evidence" value="ECO:0007669"/>
    <property type="project" value="InterPro"/>
</dbReference>
<protein>
    <submittedName>
        <fullName evidence="1">Uncharacterized protein</fullName>
    </submittedName>
</protein>
<organism evidence="1 2">
    <name type="scientific">Gordonia soli NBRC 108243</name>
    <dbReference type="NCBI Taxonomy" id="1223545"/>
    <lineage>
        <taxon>Bacteria</taxon>
        <taxon>Bacillati</taxon>
        <taxon>Actinomycetota</taxon>
        <taxon>Actinomycetes</taxon>
        <taxon>Mycobacteriales</taxon>
        <taxon>Gordoniaceae</taxon>
        <taxon>Gordonia</taxon>
    </lineage>
</organism>
<dbReference type="STRING" id="1223545.GS4_51_00020"/>
<dbReference type="eggNOG" id="ENOG50324KK">
    <property type="taxonomic scope" value="Bacteria"/>
</dbReference>
<dbReference type="SUPFAM" id="SSF53098">
    <property type="entry name" value="Ribonuclease H-like"/>
    <property type="match status" value="1"/>
</dbReference>
<dbReference type="AlphaFoldDB" id="M0QRG4"/>
<comment type="caution">
    <text evidence="1">The sequence shown here is derived from an EMBL/GenBank/DDBJ whole genome shotgun (WGS) entry which is preliminary data.</text>
</comment>